<evidence type="ECO:0000313" key="3">
    <source>
        <dbReference type="Proteomes" id="UP000019132"/>
    </source>
</evidence>
<dbReference type="AlphaFoldDB" id="K3X8L4"/>
<feature type="compositionally biased region" description="Polar residues" evidence="1">
    <location>
        <begin position="192"/>
        <end position="205"/>
    </location>
</feature>
<organism evidence="2 3">
    <name type="scientific">Globisporangium ultimum (strain ATCC 200006 / CBS 805.95 / DAOM BR144)</name>
    <name type="common">Pythium ultimum</name>
    <dbReference type="NCBI Taxonomy" id="431595"/>
    <lineage>
        <taxon>Eukaryota</taxon>
        <taxon>Sar</taxon>
        <taxon>Stramenopiles</taxon>
        <taxon>Oomycota</taxon>
        <taxon>Peronosporomycetes</taxon>
        <taxon>Pythiales</taxon>
        <taxon>Pythiaceae</taxon>
        <taxon>Globisporangium</taxon>
    </lineage>
</organism>
<accession>K3X8L4</accession>
<evidence type="ECO:0000313" key="2">
    <source>
        <dbReference type="EnsemblProtists" id="PYU1_T013563"/>
    </source>
</evidence>
<evidence type="ECO:0000256" key="1">
    <source>
        <dbReference type="SAM" id="MobiDB-lite"/>
    </source>
</evidence>
<dbReference type="HOGENOM" id="CLU_074964_0_0_1"/>
<dbReference type="PANTHER" id="PTHR45125:SF3">
    <property type="entry name" value="NO-APICAL-MERISTEM-ASSOCIATED CARBOXY-TERMINAL DOMAIN PROTEIN"/>
    <property type="match status" value="1"/>
</dbReference>
<reference evidence="3" key="1">
    <citation type="journal article" date="2010" name="Genome Biol.">
        <title>Genome sequence of the necrotrophic plant pathogen Pythium ultimum reveals original pathogenicity mechanisms and effector repertoire.</title>
        <authorList>
            <person name="Levesque C.A."/>
            <person name="Brouwer H."/>
            <person name="Cano L."/>
            <person name="Hamilton J.P."/>
            <person name="Holt C."/>
            <person name="Huitema E."/>
            <person name="Raffaele S."/>
            <person name="Robideau G.P."/>
            <person name="Thines M."/>
            <person name="Win J."/>
            <person name="Zerillo M.M."/>
            <person name="Beakes G.W."/>
            <person name="Boore J.L."/>
            <person name="Busam D."/>
            <person name="Dumas B."/>
            <person name="Ferriera S."/>
            <person name="Fuerstenberg S.I."/>
            <person name="Gachon C.M."/>
            <person name="Gaulin E."/>
            <person name="Govers F."/>
            <person name="Grenville-Briggs L."/>
            <person name="Horner N."/>
            <person name="Hostetler J."/>
            <person name="Jiang R.H."/>
            <person name="Johnson J."/>
            <person name="Krajaejun T."/>
            <person name="Lin H."/>
            <person name="Meijer H.J."/>
            <person name="Moore B."/>
            <person name="Morris P."/>
            <person name="Phuntmart V."/>
            <person name="Puiu D."/>
            <person name="Shetty J."/>
            <person name="Stajich J.E."/>
            <person name="Tripathy S."/>
            <person name="Wawra S."/>
            <person name="van West P."/>
            <person name="Whitty B.R."/>
            <person name="Coutinho P.M."/>
            <person name="Henrissat B."/>
            <person name="Martin F."/>
            <person name="Thomas P.D."/>
            <person name="Tyler B.M."/>
            <person name="De Vries R.P."/>
            <person name="Kamoun S."/>
            <person name="Yandell M."/>
            <person name="Tisserat N."/>
            <person name="Buell C.R."/>
        </authorList>
    </citation>
    <scope>NUCLEOTIDE SEQUENCE</scope>
    <source>
        <strain evidence="3">DAOM:BR144</strain>
    </source>
</reference>
<dbReference type="InParanoid" id="K3X8L4"/>
<proteinExistence type="predicted"/>
<reference evidence="3" key="2">
    <citation type="submission" date="2010-04" db="EMBL/GenBank/DDBJ databases">
        <authorList>
            <person name="Buell R."/>
            <person name="Hamilton J."/>
            <person name="Hostetler J."/>
        </authorList>
    </citation>
    <scope>NUCLEOTIDE SEQUENCE [LARGE SCALE GENOMIC DNA]</scope>
    <source>
        <strain evidence="3">DAOM:BR144</strain>
    </source>
</reference>
<feature type="region of interest" description="Disordered" evidence="1">
    <location>
        <begin position="141"/>
        <end position="209"/>
    </location>
</feature>
<dbReference type="EMBL" id="GL376597">
    <property type="status" value="NOT_ANNOTATED_CDS"/>
    <property type="molecule type" value="Genomic_DNA"/>
</dbReference>
<protein>
    <recommendedName>
        <fullName evidence="4">No apical meristem-associated C-terminal domain-containing protein</fullName>
    </recommendedName>
</protein>
<dbReference type="VEuPathDB" id="FungiDB:PYU1_G013534"/>
<evidence type="ECO:0008006" key="4">
    <source>
        <dbReference type="Google" id="ProtNLM"/>
    </source>
</evidence>
<dbReference type="EnsemblProtists" id="PYU1_T013563">
    <property type="protein sequence ID" value="PYU1_T013563"/>
    <property type="gene ID" value="PYU1_G013534"/>
</dbReference>
<dbReference type="eggNOG" id="ENOG502RV6C">
    <property type="taxonomic scope" value="Eukaryota"/>
</dbReference>
<dbReference type="Proteomes" id="UP000019132">
    <property type="component" value="Unassembled WGS sequence"/>
</dbReference>
<dbReference type="PANTHER" id="PTHR45125">
    <property type="entry name" value="F21J9.4-RELATED"/>
    <property type="match status" value="1"/>
</dbReference>
<reference evidence="2" key="3">
    <citation type="submission" date="2015-02" db="UniProtKB">
        <authorList>
            <consortium name="EnsemblProtists"/>
        </authorList>
    </citation>
    <scope>IDENTIFICATION</scope>
    <source>
        <strain evidence="2">DAOM BR144</strain>
    </source>
</reference>
<feature type="compositionally biased region" description="Basic and acidic residues" evidence="1">
    <location>
        <begin position="148"/>
        <end position="166"/>
    </location>
</feature>
<name>K3X8L4_GLOUD</name>
<keyword evidence="3" id="KW-1185">Reference proteome</keyword>
<dbReference type="OMA" id="LHCWRIL"/>
<sequence>MPKVKGKNFMEDEEVQLCNSYLAVRRDSKAGTGLTFWQKLTEHFNVQRPAGAEVRPYRSLECKWDIIQHDVVTFCKALATVRESNADLDEEGEIDRALEVYQKTYVARATRDIKDYKPFRFLHCWRILSAELKGKKNGSVMITMDGASRSKDGDTEVDPEEQRPEPPKAVSEGAKTRSSSNASTTNGSSRSENASTTNETSQSDDVSAVAPESWRLRALRHRNEMRRSKVSAVNAFAHLGAPPTVADEIAQAAVAATHSNLVSALEQVPANTLTHFTIRIEELDEDAREYVRLHRAEVMAKMKKQLDKRYNAESHPVDENAA</sequence>
<feature type="compositionally biased region" description="Low complexity" evidence="1">
    <location>
        <begin position="176"/>
        <end position="191"/>
    </location>
</feature>